<dbReference type="SUPFAM" id="SSF57701">
    <property type="entry name" value="Zn2/Cys6 DNA-binding domain"/>
    <property type="match status" value="1"/>
</dbReference>
<dbReference type="PROSITE" id="PS50048">
    <property type="entry name" value="ZN2_CY6_FUNGAL_2"/>
    <property type="match status" value="1"/>
</dbReference>
<dbReference type="PROSITE" id="PS00463">
    <property type="entry name" value="ZN2_CY6_FUNGAL_1"/>
    <property type="match status" value="1"/>
</dbReference>
<dbReference type="Gene3D" id="4.10.240.10">
    <property type="entry name" value="Zn(2)-C6 fungal-type DNA-binding domain"/>
    <property type="match status" value="1"/>
</dbReference>
<dbReference type="SMART" id="SM00066">
    <property type="entry name" value="GAL4"/>
    <property type="match status" value="1"/>
</dbReference>
<comment type="subcellular location">
    <subcellularLocation>
        <location evidence="1">Nucleus</location>
    </subcellularLocation>
</comment>
<dbReference type="Pfam" id="PF00172">
    <property type="entry name" value="Zn_clus"/>
    <property type="match status" value="1"/>
</dbReference>
<dbReference type="EMBL" id="LT635767">
    <property type="protein sequence ID" value="SGZ56497.1"/>
    <property type="molecule type" value="Genomic_DNA"/>
</dbReference>
<reference evidence="5" key="1">
    <citation type="submission" date="2016-10" db="EMBL/GenBank/DDBJ databases">
        <authorList>
            <person name="Geijer C."/>
            <person name="Jareborg N."/>
            <person name="Dainat J."/>
        </authorList>
    </citation>
    <scope>NUCLEOTIDE SEQUENCE [LARGE SCALE GENOMIC DNA]</scope>
    <source>
        <strain evidence="5">PYCC 4715</strain>
    </source>
</reference>
<evidence type="ECO:0000259" key="3">
    <source>
        <dbReference type="PROSITE" id="PS50048"/>
    </source>
</evidence>
<proteinExistence type="predicted"/>
<gene>
    <name evidence="4" type="ORF">SAMEA4029009_CIC11G00000000716</name>
</gene>
<dbReference type="InterPro" id="IPR001138">
    <property type="entry name" value="Zn2Cys6_DnaBD"/>
</dbReference>
<evidence type="ECO:0000313" key="5">
    <source>
        <dbReference type="Proteomes" id="UP000182259"/>
    </source>
</evidence>
<protein>
    <submittedName>
        <fullName evidence="4">CIC11C00000000716</fullName>
    </submittedName>
</protein>
<dbReference type="GO" id="GO:0008270">
    <property type="term" value="F:zinc ion binding"/>
    <property type="evidence" value="ECO:0007669"/>
    <property type="project" value="InterPro"/>
</dbReference>
<dbReference type="Pfam" id="PF16846">
    <property type="entry name" value="Cep3"/>
    <property type="match status" value="1"/>
</dbReference>
<dbReference type="PANTHER" id="PTHR31001">
    <property type="entry name" value="UNCHARACTERIZED TRANSCRIPTIONAL REGULATORY PROTEIN"/>
    <property type="match status" value="1"/>
</dbReference>
<dbReference type="InterPro" id="IPR050613">
    <property type="entry name" value="Sec_Metabolite_Reg"/>
</dbReference>
<dbReference type="InterPro" id="IPR031760">
    <property type="entry name" value="Cep3_C"/>
</dbReference>
<name>A0A1L0BYT6_9ASCO</name>
<dbReference type="GO" id="GO:0005634">
    <property type="term" value="C:nucleus"/>
    <property type="evidence" value="ECO:0007669"/>
    <property type="project" value="UniProtKB-SubCell"/>
</dbReference>
<dbReference type="InterPro" id="IPR036864">
    <property type="entry name" value="Zn2-C6_fun-type_DNA-bd_sf"/>
</dbReference>
<dbReference type="Proteomes" id="UP000182259">
    <property type="component" value="Chromosome IV"/>
</dbReference>
<accession>A0A1L0BYT6</accession>
<dbReference type="GO" id="GO:0000981">
    <property type="term" value="F:DNA-binding transcription factor activity, RNA polymerase II-specific"/>
    <property type="evidence" value="ECO:0007669"/>
    <property type="project" value="InterPro"/>
</dbReference>
<evidence type="ECO:0000313" key="4">
    <source>
        <dbReference type="EMBL" id="SGZ56497.1"/>
    </source>
</evidence>
<evidence type="ECO:0000256" key="2">
    <source>
        <dbReference type="ARBA" id="ARBA00023242"/>
    </source>
</evidence>
<organism evidence="4 5">
    <name type="scientific">Sungouiella intermedia</name>
    <dbReference type="NCBI Taxonomy" id="45354"/>
    <lineage>
        <taxon>Eukaryota</taxon>
        <taxon>Fungi</taxon>
        <taxon>Dikarya</taxon>
        <taxon>Ascomycota</taxon>
        <taxon>Saccharomycotina</taxon>
        <taxon>Pichiomycetes</taxon>
        <taxon>Metschnikowiaceae</taxon>
        <taxon>Sungouiella</taxon>
    </lineage>
</organism>
<dbReference type="CDD" id="cd12148">
    <property type="entry name" value="fungal_TF_MHR"/>
    <property type="match status" value="1"/>
</dbReference>
<feature type="domain" description="Zn(2)-C6 fungal-type" evidence="3">
    <location>
        <begin position="19"/>
        <end position="48"/>
    </location>
</feature>
<sequence>MENQLGADFIRRTRRKPLACVPCRVRKVKCDKNVPCGNCVARGNSGECHREVVIVKGVVANHDSENTNREAFPSIKETLFNGKDVDNIRVCVERLTYGFIKVGKLFNTHCLSRICWPEFLANFESLMIRIDYSSSHTLCSFACYQINFIHNAVIPSLFMNEHEQFWNDHVKGDSSCLVYFNPSKFQSKNPKDYYFWMAMYYATICNGIFFGSNELEEKLNFTREELQNLGPMFFRAAYECLCRAHFMDFLDIRSIQIFCLLSTCFHAYGSVGQSQSLLAQCCEISRRLKLDDPSTTLEPTFSSEIKKRLWYTLCIIDWLDLWEKPYSHIPLSKVEMPLLITEEALLTPGPLLGEKTSPHAYSSVYYQHVMVEMARIKKLLNNSPLGVVEGWTKVNKLRDETLKFYEADVPPLNNELLSYYHAKFLLFLSLTEEVQDYGRRILAIVGKSAWATKYRTKCVLVALENLSRASLRVPSYYRKHWIVVQHHIYSALTVLLDMIMFPQKDFLMTDKEKFEQVEKLFLIFEELQSPHVPAKLGLAVLPRLCNLVRFVVEKKDGDVLEVTSLKDFFDDLQVHRDPEISVPDLSHAQYFRFSDRKLEVESGKDLLDSGVSDMNYVIDVPLMLVGGGWSEILLNIFNQELFSEQ</sequence>
<keyword evidence="2" id="KW-0539">Nucleus</keyword>
<evidence type="ECO:0000256" key="1">
    <source>
        <dbReference type="ARBA" id="ARBA00004123"/>
    </source>
</evidence>
<dbReference type="CDD" id="cd00067">
    <property type="entry name" value="GAL4"/>
    <property type="match status" value="1"/>
</dbReference>
<dbReference type="PANTHER" id="PTHR31001:SF90">
    <property type="entry name" value="CENTROMERE DNA-BINDING PROTEIN COMPLEX CBF3 SUBUNIT B"/>
    <property type="match status" value="1"/>
</dbReference>
<dbReference type="AlphaFoldDB" id="A0A1L0BYT6"/>